<dbReference type="InterPro" id="IPR009057">
    <property type="entry name" value="Homeodomain-like_sf"/>
</dbReference>
<sequence>MAEHENISVKTRYMEALFKLCELKPLNKVTVSDILRETGTARQTFYNNFRDINDLISYVFIYHFEKNLDVFNTREGSLKSLEFAREHRALFSQLPHHTGQNCYRDTHMRTLKRGYYKLVFQTEEPPEDDPRKAFIDAYVYGCTDIFLEWCASNMTSPPDEVVVDVYYGTRPDFLPPYVPLCTMTNEI</sequence>
<dbReference type="Proteomes" id="UP000014204">
    <property type="component" value="Unassembled WGS sequence"/>
</dbReference>
<feature type="DNA-binding region" description="H-T-H motif" evidence="2">
    <location>
        <begin position="30"/>
        <end position="49"/>
    </location>
</feature>
<evidence type="ECO:0000256" key="1">
    <source>
        <dbReference type="ARBA" id="ARBA00023125"/>
    </source>
</evidence>
<keyword evidence="5" id="KW-1185">Reference proteome</keyword>
<dbReference type="SUPFAM" id="SSF46689">
    <property type="entry name" value="Homeodomain-like"/>
    <property type="match status" value="1"/>
</dbReference>
<protein>
    <recommendedName>
        <fullName evidence="3">HTH tetR-type domain-containing protein</fullName>
    </recommendedName>
</protein>
<dbReference type="InterPro" id="IPR039532">
    <property type="entry name" value="TetR_C_Firmicutes"/>
</dbReference>
<dbReference type="GeneID" id="82191889"/>
<keyword evidence="1 2" id="KW-0238">DNA-binding</keyword>
<dbReference type="Gene3D" id="1.10.357.10">
    <property type="entry name" value="Tetracycline Repressor, domain 2"/>
    <property type="match status" value="1"/>
</dbReference>
<organism evidence="4 5">
    <name type="scientific">Adlercreutzia caecimuris B7</name>
    <dbReference type="NCBI Taxonomy" id="1235794"/>
    <lineage>
        <taxon>Bacteria</taxon>
        <taxon>Bacillati</taxon>
        <taxon>Actinomycetota</taxon>
        <taxon>Coriobacteriia</taxon>
        <taxon>Eggerthellales</taxon>
        <taxon>Eggerthellaceae</taxon>
        <taxon>Adlercreutzia</taxon>
    </lineage>
</organism>
<comment type="caution">
    <text evidence="4">The sequence shown here is derived from an EMBL/GenBank/DDBJ whole genome shotgun (WGS) entry which is preliminary data.</text>
</comment>
<evidence type="ECO:0000256" key="2">
    <source>
        <dbReference type="PROSITE-ProRule" id="PRU00335"/>
    </source>
</evidence>
<dbReference type="InterPro" id="IPR001647">
    <property type="entry name" value="HTH_TetR"/>
</dbReference>
<evidence type="ECO:0000313" key="4">
    <source>
        <dbReference type="EMBL" id="EOS50053.1"/>
    </source>
</evidence>
<dbReference type="AlphaFoldDB" id="R9KUT4"/>
<dbReference type="GO" id="GO:0003677">
    <property type="term" value="F:DNA binding"/>
    <property type="evidence" value="ECO:0007669"/>
    <property type="project" value="UniProtKB-UniRule"/>
</dbReference>
<name>R9KUT4_9ACTN</name>
<dbReference type="HOGENOM" id="CLU_087539_2_0_11"/>
<dbReference type="eggNOG" id="COG1309">
    <property type="taxonomic scope" value="Bacteria"/>
</dbReference>
<dbReference type="RefSeq" id="WP_016309868.1">
    <property type="nucleotide sequence ID" value="NZ_KE159646.1"/>
</dbReference>
<dbReference type="OrthoDB" id="9810250at2"/>
<evidence type="ECO:0000259" key="3">
    <source>
        <dbReference type="PROSITE" id="PS50977"/>
    </source>
</evidence>
<accession>R9KUT4</accession>
<evidence type="ECO:0000313" key="5">
    <source>
        <dbReference type="Proteomes" id="UP000014204"/>
    </source>
</evidence>
<dbReference type="Pfam" id="PF14278">
    <property type="entry name" value="TetR_C_8"/>
    <property type="match status" value="1"/>
</dbReference>
<gene>
    <name evidence="4" type="ORF">C811_01675</name>
</gene>
<reference evidence="4 5" key="1">
    <citation type="submission" date="2013-04" db="EMBL/GenBank/DDBJ databases">
        <title>The Genome Sequence of Enterorhabdus caecimuris B7.</title>
        <authorList>
            <consortium name="The Broad Institute Genomics Platform"/>
            <consortium name="The Broad Institute Genome Sequencing Center for Infectious Disease"/>
            <person name="Earl A."/>
            <person name="Xavier R."/>
            <person name="Elson C."/>
            <person name="Duck W."/>
            <person name="Walker B."/>
            <person name="Young S."/>
            <person name="Zeng Q."/>
            <person name="Gargeya S."/>
            <person name="Fitzgerald M."/>
            <person name="Haas B."/>
            <person name="Abouelleil A."/>
            <person name="Allen A.W."/>
            <person name="Alvarado L."/>
            <person name="Arachchi H.M."/>
            <person name="Berlin A.M."/>
            <person name="Chapman S.B."/>
            <person name="Gainer-Dewar J."/>
            <person name="Goldberg J."/>
            <person name="Griggs A."/>
            <person name="Gujja S."/>
            <person name="Hansen M."/>
            <person name="Howarth C."/>
            <person name="Imamovic A."/>
            <person name="Ireland A."/>
            <person name="Larimer J."/>
            <person name="McCowan C."/>
            <person name="Murphy C."/>
            <person name="Pearson M."/>
            <person name="Poon T.W."/>
            <person name="Priest M."/>
            <person name="Roberts A."/>
            <person name="Saif S."/>
            <person name="Shea T."/>
            <person name="Sisk P."/>
            <person name="Sykes S."/>
            <person name="Wortman J."/>
            <person name="Nusbaum C."/>
            <person name="Birren B."/>
        </authorList>
    </citation>
    <scope>NUCLEOTIDE SEQUENCE [LARGE SCALE GENOMIC DNA]</scope>
    <source>
        <strain evidence="4 5">B7</strain>
    </source>
</reference>
<proteinExistence type="predicted"/>
<dbReference type="STRING" id="1235794.C811_01675"/>
<dbReference type="PROSITE" id="PS50977">
    <property type="entry name" value="HTH_TETR_2"/>
    <property type="match status" value="1"/>
</dbReference>
<dbReference type="EMBL" id="ASSY01000009">
    <property type="protein sequence ID" value="EOS50053.1"/>
    <property type="molecule type" value="Genomic_DNA"/>
</dbReference>
<feature type="domain" description="HTH tetR-type" evidence="3">
    <location>
        <begin position="7"/>
        <end position="67"/>
    </location>
</feature>